<dbReference type="Proteomes" id="UP000180215">
    <property type="component" value="Unassembled WGS sequence"/>
</dbReference>
<dbReference type="EMBL" id="MNAO01000028">
    <property type="protein sequence ID" value="OHV17642.1"/>
    <property type="molecule type" value="Genomic_DNA"/>
</dbReference>
<protein>
    <submittedName>
        <fullName evidence="1">Uncharacterized protein</fullName>
    </submittedName>
</protein>
<proteinExistence type="predicted"/>
<accession>A0A1S1PAK2</accession>
<name>A0A1S1PAK2_METEX</name>
<comment type="caution">
    <text evidence="1">The sequence shown here is derived from an EMBL/GenBank/DDBJ whole genome shotgun (WGS) entry which is preliminary data.</text>
</comment>
<reference evidence="1 2" key="1">
    <citation type="submission" date="2016-10" db="EMBL/GenBank/DDBJ databases">
        <title>Draft genome sequence of Methylobacterium extorquens CP3, a seed endophyte of Crotalaria pumila with plant growth-promoting and metal tolerance properties.</title>
        <authorList>
            <person name="Sanchez-Lopez A.S."/>
            <person name="Van Hamme J.D."/>
            <person name="Thijs S."/>
            <person name="Mcammond B.M."/>
            <person name="Stevens V."/>
            <person name="Gonzalez-Chavez M.D.C."/>
            <person name="Vangronsveld J."/>
        </authorList>
    </citation>
    <scope>NUCLEOTIDE SEQUENCE [LARGE SCALE GENOMIC DNA]</scope>
    <source>
        <strain evidence="1 2">CP3</strain>
    </source>
</reference>
<organism evidence="1 2">
    <name type="scientific">Methylorubrum extorquens</name>
    <name type="common">Methylobacterium dichloromethanicum</name>
    <name type="synonym">Methylobacterium extorquens</name>
    <dbReference type="NCBI Taxonomy" id="408"/>
    <lineage>
        <taxon>Bacteria</taxon>
        <taxon>Pseudomonadati</taxon>
        <taxon>Pseudomonadota</taxon>
        <taxon>Alphaproteobacteria</taxon>
        <taxon>Hyphomicrobiales</taxon>
        <taxon>Methylobacteriaceae</taxon>
        <taxon>Methylorubrum</taxon>
    </lineage>
</organism>
<sequence length="64" mass="7467">MALAASRDKRSWSSAVILMRGFAAARETFVNFLDPIWVVVVLRCTRAWIVLDFWRTQEIVFVFC</sequence>
<gene>
    <name evidence="1" type="ORF">BK022_04340</name>
</gene>
<evidence type="ECO:0000313" key="1">
    <source>
        <dbReference type="EMBL" id="OHV17642.1"/>
    </source>
</evidence>
<dbReference type="AlphaFoldDB" id="A0A1S1PAK2"/>
<evidence type="ECO:0000313" key="2">
    <source>
        <dbReference type="Proteomes" id="UP000180215"/>
    </source>
</evidence>